<dbReference type="VEuPathDB" id="FungiDB:T551_00451"/>
<protein>
    <recommendedName>
        <fullName evidence="8">Splicing factor YJU2</fullName>
    </recommendedName>
</protein>
<dbReference type="OrthoDB" id="674963at2759"/>
<evidence type="ECO:0000256" key="6">
    <source>
        <dbReference type="ARBA" id="ARBA00023187"/>
    </source>
</evidence>
<dbReference type="GO" id="GO:0000974">
    <property type="term" value="C:Prp19 complex"/>
    <property type="evidence" value="ECO:0007669"/>
    <property type="project" value="EnsemblFungi"/>
</dbReference>
<dbReference type="RefSeq" id="XP_018231053.1">
    <property type="nucleotide sequence ID" value="XM_018372717.1"/>
</dbReference>
<evidence type="ECO:0000256" key="3">
    <source>
        <dbReference type="ARBA" id="ARBA00022723"/>
    </source>
</evidence>
<comment type="function">
    <text evidence="8">Part of the spliceosome which catalyzes two sequential transesterification reactions, first the excision of the non-coding intron from pre-mRNA and then the ligation of the coding exons to form the mature mRNA. Plays a role in stabilizing the structure of the spliceosome catalytic core and docking of the branch helix into the active site, producing 5'-exon and lariat intron-3'-intermediates.</text>
</comment>
<evidence type="ECO:0000256" key="8">
    <source>
        <dbReference type="HAMAP-Rule" id="MF_03226"/>
    </source>
</evidence>
<keyword evidence="3 8" id="KW-0479">Metal-binding</keyword>
<dbReference type="Pfam" id="PF04502">
    <property type="entry name" value="Saf4_Yju2"/>
    <property type="match status" value="1"/>
</dbReference>
<comment type="subunit">
    <text evidence="8">Component of the spliceosome. Present in the activated B complex, the catalytically activated B* complex which catalyzes the branching, the catalytic step 1 C complex catalyzing the exon ligation, and the postcatalytic P complex containing the ligated exons (mRNA) and the excised lariat intron.</text>
</comment>
<evidence type="ECO:0000256" key="7">
    <source>
        <dbReference type="ARBA" id="ARBA00023242"/>
    </source>
</evidence>
<gene>
    <name evidence="9" type="ORF">T551_00451</name>
</gene>
<keyword evidence="6" id="KW-0508">mRNA splicing</keyword>
<feature type="binding site" evidence="8">
    <location>
        <position position="83"/>
    </location>
    <ligand>
        <name>Zn(2+)</name>
        <dbReference type="ChEBI" id="CHEBI:29105"/>
    </ligand>
</feature>
<evidence type="ECO:0000313" key="9">
    <source>
        <dbReference type="EMBL" id="KTW32361.1"/>
    </source>
</evidence>
<comment type="subcellular location">
    <subcellularLocation>
        <location evidence="1 8">Nucleus</location>
    </subcellularLocation>
</comment>
<name>A0A0W4ZVH8_PNEJ7</name>
<dbReference type="GO" id="GO:0046872">
    <property type="term" value="F:metal ion binding"/>
    <property type="evidence" value="ECO:0007669"/>
    <property type="project" value="UniProtKB-KW"/>
</dbReference>
<dbReference type="HAMAP" id="MF_03226">
    <property type="entry name" value="YJU2"/>
    <property type="match status" value="1"/>
</dbReference>
<keyword evidence="10" id="KW-1185">Reference proteome</keyword>
<dbReference type="InterPro" id="IPR007590">
    <property type="entry name" value="Saf4/Yju2"/>
</dbReference>
<dbReference type="GeneID" id="28938972"/>
<feature type="binding site" evidence="8">
    <location>
        <position position="86"/>
    </location>
    <ligand>
        <name>Zn(2+)</name>
        <dbReference type="ChEBI" id="CHEBI:29105"/>
    </ligand>
</feature>
<keyword evidence="2" id="KW-0507">mRNA processing</keyword>
<organism evidence="9 10">
    <name type="scientific">Pneumocystis jirovecii (strain RU7)</name>
    <name type="common">Human pneumocystis pneumonia agent</name>
    <dbReference type="NCBI Taxonomy" id="1408657"/>
    <lineage>
        <taxon>Eukaryota</taxon>
        <taxon>Fungi</taxon>
        <taxon>Dikarya</taxon>
        <taxon>Ascomycota</taxon>
        <taxon>Taphrinomycotina</taxon>
        <taxon>Pneumocystomycetes</taxon>
        <taxon>Pneumocystaceae</taxon>
        <taxon>Pneumocystis</taxon>
    </lineage>
</organism>
<dbReference type="eggNOG" id="KOG2989">
    <property type="taxonomic scope" value="Eukaryota"/>
</dbReference>
<accession>A0A0W4ZVH8</accession>
<dbReference type="Proteomes" id="UP000053447">
    <property type="component" value="Unassembled WGS sequence"/>
</dbReference>
<keyword evidence="5 8" id="KW-0862">Zinc</keyword>
<feature type="binding site" evidence="8">
    <location>
        <position position="47"/>
    </location>
    <ligand>
        <name>Zn(2+)</name>
        <dbReference type="ChEBI" id="CHEBI:29105"/>
    </ligand>
</feature>
<sequence length="265" mass="31051">MSERKVLNKYYPPDFDPSKIVRLHKGSDRKGPRQQTVRLMTPYSMRCNTCGEYIYKGRKFNARKENSGESYYSIPIFRFYIRCTRCSSEITFKTDPKNADYAAEYGASRNFEPWKEKKEEKNDEDRLDELEEEENAMTALEHKTLDSKIEMEISDALDEIRTRNAQRERLNPDQALERIEQAKHEPSQEDIQEAIEQKKDMEIARAVFSSEDGIVRRLKDEETPTAQMLLSRSTKNIQIPDFKTPYKRKTTISSLGIKKKKLGIV</sequence>
<dbReference type="GO" id="GO:0000349">
    <property type="term" value="P:generation of catalytic spliceosome for first transesterification step"/>
    <property type="evidence" value="ECO:0007669"/>
    <property type="project" value="UniProtKB-UniRule"/>
</dbReference>
<evidence type="ECO:0000256" key="1">
    <source>
        <dbReference type="ARBA" id="ARBA00004123"/>
    </source>
</evidence>
<proteinExistence type="inferred from homology"/>
<dbReference type="GO" id="GO:0071006">
    <property type="term" value="C:U2-type catalytic step 1 spliceosome"/>
    <property type="evidence" value="ECO:0007669"/>
    <property type="project" value="UniProtKB-UniRule"/>
</dbReference>
<comment type="similarity">
    <text evidence="8">Belongs to the CWC16 family. YJU2 subfamily.</text>
</comment>
<dbReference type="AlphaFoldDB" id="A0A0W4ZVH8"/>
<evidence type="ECO:0000256" key="5">
    <source>
        <dbReference type="ARBA" id="ARBA00022833"/>
    </source>
</evidence>
<keyword evidence="4 8" id="KW-0747">Spliceosome</keyword>
<evidence type="ECO:0000313" key="10">
    <source>
        <dbReference type="Proteomes" id="UP000053447"/>
    </source>
</evidence>
<keyword evidence="7 8" id="KW-0539">Nucleus</keyword>
<feature type="binding site" evidence="8">
    <location>
        <position position="50"/>
    </location>
    <ligand>
        <name>Zn(2+)</name>
        <dbReference type="ChEBI" id="CHEBI:29105"/>
    </ligand>
</feature>
<dbReference type="InterPro" id="IPR043701">
    <property type="entry name" value="Yju2"/>
</dbReference>
<evidence type="ECO:0000256" key="2">
    <source>
        <dbReference type="ARBA" id="ARBA00022664"/>
    </source>
</evidence>
<reference evidence="10" key="1">
    <citation type="journal article" date="2016" name="Nat. Commun.">
        <title>Genome analysis of three Pneumocystis species reveals adaptation mechanisms to life exclusively in mammalian hosts.</title>
        <authorList>
            <person name="Ma L."/>
            <person name="Chen Z."/>
            <person name="Huang D.W."/>
            <person name="Kutty G."/>
            <person name="Ishihara M."/>
            <person name="Wang H."/>
            <person name="Abouelleil A."/>
            <person name="Bishop L."/>
            <person name="Davey E."/>
            <person name="Deng R."/>
            <person name="Deng X."/>
            <person name="Fan L."/>
            <person name="Fantoni G."/>
            <person name="Fitzgerald M."/>
            <person name="Gogineni E."/>
            <person name="Goldberg J.M."/>
            <person name="Handley G."/>
            <person name="Hu X."/>
            <person name="Huber C."/>
            <person name="Jiao X."/>
            <person name="Jones K."/>
            <person name="Levin J.Z."/>
            <person name="Liu Y."/>
            <person name="Macdonald P."/>
            <person name="Melnikov A."/>
            <person name="Raley C."/>
            <person name="Sassi M."/>
            <person name="Sherman B.T."/>
            <person name="Song X."/>
            <person name="Sykes S."/>
            <person name="Tran B."/>
            <person name="Walsh L."/>
            <person name="Xia Y."/>
            <person name="Yang J."/>
            <person name="Young S."/>
            <person name="Zeng Q."/>
            <person name="Zheng X."/>
            <person name="Stephens R."/>
            <person name="Nusbaum C."/>
            <person name="Birren B.W."/>
            <person name="Azadi P."/>
            <person name="Lempicki R.A."/>
            <person name="Cuomo C.A."/>
            <person name="Kovacs J.A."/>
        </authorList>
    </citation>
    <scope>NUCLEOTIDE SEQUENCE [LARGE SCALE GENOMIC DNA]</scope>
    <source>
        <strain evidence="10">RU7</strain>
    </source>
</reference>
<comment type="caution">
    <text evidence="9">The sequence shown here is derived from an EMBL/GenBank/DDBJ whole genome shotgun (WGS) entry which is preliminary data.</text>
</comment>
<dbReference type="EMBL" id="LFWA01000002">
    <property type="protein sequence ID" value="KTW32361.1"/>
    <property type="molecule type" value="Genomic_DNA"/>
</dbReference>
<dbReference type="STRING" id="1408657.A0A0W4ZVH8"/>
<evidence type="ECO:0000256" key="4">
    <source>
        <dbReference type="ARBA" id="ARBA00022728"/>
    </source>
</evidence>
<dbReference type="PANTHER" id="PTHR12111:SF1">
    <property type="entry name" value="SPLICING FACTOR YJU2"/>
    <property type="match status" value="1"/>
</dbReference>
<dbReference type="PANTHER" id="PTHR12111">
    <property type="entry name" value="SPLICING FACTOR YJU2"/>
    <property type="match status" value="1"/>
</dbReference>